<dbReference type="Proteomes" id="UP001141950">
    <property type="component" value="Unassembled WGS sequence"/>
</dbReference>
<comment type="caution">
    <text evidence="2">The sequence shown here is derived from an EMBL/GenBank/DDBJ whole genome shotgun (WGS) entry which is preliminary data.</text>
</comment>
<keyword evidence="1" id="KW-0472">Membrane</keyword>
<proteinExistence type="predicted"/>
<name>A0A9X2MU92_9BACL</name>
<evidence type="ECO:0000313" key="2">
    <source>
        <dbReference type="EMBL" id="MCR2805953.1"/>
    </source>
</evidence>
<dbReference type="EMBL" id="JANIPJ010000014">
    <property type="protein sequence ID" value="MCR2805953.1"/>
    <property type="molecule type" value="Genomic_DNA"/>
</dbReference>
<evidence type="ECO:0000313" key="3">
    <source>
        <dbReference type="Proteomes" id="UP001141950"/>
    </source>
</evidence>
<feature type="transmembrane region" description="Helical" evidence="1">
    <location>
        <begin position="66"/>
        <end position="88"/>
    </location>
</feature>
<feature type="transmembrane region" description="Helical" evidence="1">
    <location>
        <begin position="42"/>
        <end position="59"/>
    </location>
</feature>
<dbReference type="RefSeq" id="WP_257448959.1">
    <property type="nucleotide sequence ID" value="NZ_JANIPJ010000014.1"/>
</dbReference>
<feature type="transmembrane region" description="Helical" evidence="1">
    <location>
        <begin position="100"/>
        <end position="123"/>
    </location>
</feature>
<feature type="transmembrane region" description="Helical" evidence="1">
    <location>
        <begin position="130"/>
        <end position="147"/>
    </location>
</feature>
<protein>
    <submittedName>
        <fullName evidence="2">Uncharacterized protein</fullName>
    </submittedName>
</protein>
<keyword evidence="1" id="KW-0812">Transmembrane</keyword>
<keyword evidence="3" id="KW-1185">Reference proteome</keyword>
<accession>A0A9X2MU92</accession>
<gene>
    <name evidence="2" type="ORF">NQZ67_18885</name>
</gene>
<keyword evidence="1" id="KW-1133">Transmembrane helix</keyword>
<evidence type="ECO:0000256" key="1">
    <source>
        <dbReference type="SAM" id="Phobius"/>
    </source>
</evidence>
<organism evidence="2 3">
    <name type="scientific">Paenibacillus soyae</name>
    <dbReference type="NCBI Taxonomy" id="2969249"/>
    <lineage>
        <taxon>Bacteria</taxon>
        <taxon>Bacillati</taxon>
        <taxon>Bacillota</taxon>
        <taxon>Bacilli</taxon>
        <taxon>Bacillales</taxon>
        <taxon>Paenibacillaceae</taxon>
        <taxon>Paenibacillus</taxon>
    </lineage>
</organism>
<reference evidence="2" key="1">
    <citation type="submission" date="2022-08" db="EMBL/GenBank/DDBJ databases">
        <title>The genomic sequence of strain Paenibacillus sp. SCIV0701.</title>
        <authorList>
            <person name="Zhao H."/>
        </authorList>
    </citation>
    <scope>NUCLEOTIDE SEQUENCE</scope>
    <source>
        <strain evidence="2">SCIV0701</strain>
    </source>
</reference>
<dbReference type="AlphaFoldDB" id="A0A9X2MU92"/>
<feature type="transmembrane region" description="Helical" evidence="1">
    <location>
        <begin position="153"/>
        <end position="170"/>
    </location>
</feature>
<sequence>MKAEQVIKWLGFGCLLAGIARIGMTPSSYAWGSDSPEELTFGLIACVLMAIFSIAFFLVQSRETGILGFITAVFIMIGNLLTACILWGKLHYGHYGEEDGLLIAVTGMVSSAGVLGGSVLLPILSWRAKVFPRWVIMLMIANVLALALPWTEWFALFWGLPYIAMGYCIWRGRLNAGQSADKGVAV</sequence>